<evidence type="ECO:0000259" key="2">
    <source>
        <dbReference type="Pfam" id="PF04773"/>
    </source>
</evidence>
<proteinExistence type="predicted"/>
<dbReference type="InterPro" id="IPR032508">
    <property type="entry name" value="FecR_C"/>
</dbReference>
<dbReference type="PANTHER" id="PTHR30273:SF2">
    <property type="entry name" value="PROTEIN FECR"/>
    <property type="match status" value="1"/>
</dbReference>
<accession>W0F7A6</accession>
<dbReference type="InterPro" id="IPR006860">
    <property type="entry name" value="FecR"/>
</dbReference>
<dbReference type="GO" id="GO:0016989">
    <property type="term" value="F:sigma factor antagonist activity"/>
    <property type="evidence" value="ECO:0007669"/>
    <property type="project" value="TreeGrafter"/>
</dbReference>
<dbReference type="PIRSF" id="PIRSF018266">
    <property type="entry name" value="FecR"/>
    <property type="match status" value="1"/>
</dbReference>
<reference evidence="4 5" key="1">
    <citation type="submission" date="2013-12" db="EMBL/GenBank/DDBJ databases">
        <authorList>
            <consortium name="DOE Joint Genome Institute"/>
            <person name="Eisen J."/>
            <person name="Huntemann M."/>
            <person name="Han J."/>
            <person name="Chen A."/>
            <person name="Kyrpides N."/>
            <person name="Mavromatis K."/>
            <person name="Markowitz V."/>
            <person name="Palaniappan K."/>
            <person name="Ivanova N."/>
            <person name="Schaumberg A."/>
            <person name="Pati A."/>
            <person name="Liolios K."/>
            <person name="Nordberg H.P."/>
            <person name="Cantor M.N."/>
            <person name="Hua S.X."/>
            <person name="Woyke T."/>
        </authorList>
    </citation>
    <scope>NUCLEOTIDE SEQUENCE [LARGE SCALE GENOMIC DNA]</scope>
    <source>
        <strain evidence="5">DSM 19437</strain>
    </source>
</reference>
<dbReference type="Proteomes" id="UP000003586">
    <property type="component" value="Chromosome"/>
</dbReference>
<evidence type="ECO:0000256" key="1">
    <source>
        <dbReference type="SAM" id="Phobius"/>
    </source>
</evidence>
<gene>
    <name evidence="4" type="ORF">NIASO_04110</name>
</gene>
<evidence type="ECO:0000313" key="4">
    <source>
        <dbReference type="EMBL" id="AHF17231.1"/>
    </source>
</evidence>
<feature type="domain" description="Protein FecR C-terminal" evidence="3">
    <location>
        <begin position="273"/>
        <end position="340"/>
    </location>
</feature>
<evidence type="ECO:0000259" key="3">
    <source>
        <dbReference type="Pfam" id="PF16344"/>
    </source>
</evidence>
<protein>
    <recommendedName>
        <fullName evidence="6">FecR protein domain-containing protein</fullName>
    </recommendedName>
</protein>
<keyword evidence="1" id="KW-1133">Transmembrane helix</keyword>
<dbReference type="Pfam" id="PF04773">
    <property type="entry name" value="FecR"/>
    <property type="match status" value="1"/>
</dbReference>
<evidence type="ECO:0008006" key="6">
    <source>
        <dbReference type="Google" id="ProtNLM"/>
    </source>
</evidence>
<dbReference type="Pfam" id="PF16344">
    <property type="entry name" value="FecR_C"/>
    <property type="match status" value="1"/>
</dbReference>
<dbReference type="Gene3D" id="3.55.50.30">
    <property type="match status" value="1"/>
</dbReference>
<keyword evidence="5" id="KW-1185">Reference proteome</keyword>
<dbReference type="PANTHER" id="PTHR30273">
    <property type="entry name" value="PERIPLASMIC SIGNAL SENSOR AND SIGMA FACTOR ACTIVATOR FECR-RELATED"/>
    <property type="match status" value="1"/>
</dbReference>
<dbReference type="eggNOG" id="COG3712">
    <property type="taxonomic scope" value="Bacteria"/>
</dbReference>
<dbReference type="HOGENOM" id="CLU_050192_2_1_10"/>
<dbReference type="RefSeq" id="WP_008583364.1">
    <property type="nucleotide sequence ID" value="NZ_CP007035.1"/>
</dbReference>
<feature type="domain" description="FecR protein" evidence="2">
    <location>
        <begin position="127"/>
        <end position="226"/>
    </location>
</feature>
<keyword evidence="1" id="KW-0812">Transmembrane</keyword>
<dbReference type="InterPro" id="IPR012373">
    <property type="entry name" value="Ferrdict_sens_TM"/>
</dbReference>
<dbReference type="OrthoDB" id="923517at2"/>
<dbReference type="EMBL" id="CP007035">
    <property type="protein sequence ID" value="AHF17231.1"/>
    <property type="molecule type" value="Genomic_DNA"/>
</dbReference>
<dbReference type="Gene3D" id="2.60.120.1440">
    <property type="match status" value="1"/>
</dbReference>
<organism evidence="4 5">
    <name type="scientific">Niabella soli DSM 19437</name>
    <dbReference type="NCBI Taxonomy" id="929713"/>
    <lineage>
        <taxon>Bacteria</taxon>
        <taxon>Pseudomonadati</taxon>
        <taxon>Bacteroidota</taxon>
        <taxon>Chitinophagia</taxon>
        <taxon>Chitinophagales</taxon>
        <taxon>Chitinophagaceae</taxon>
        <taxon>Niabella</taxon>
    </lineage>
</organism>
<keyword evidence="1" id="KW-0472">Membrane</keyword>
<dbReference type="STRING" id="929713.NIASO_04110"/>
<feature type="transmembrane region" description="Helical" evidence="1">
    <location>
        <begin position="99"/>
        <end position="119"/>
    </location>
</feature>
<evidence type="ECO:0000313" key="5">
    <source>
        <dbReference type="Proteomes" id="UP000003586"/>
    </source>
</evidence>
<name>W0F7A6_9BACT</name>
<dbReference type="AlphaFoldDB" id="W0F7A6"/>
<dbReference type="KEGG" id="nso:NIASO_04110"/>
<sequence length="344" mass="39342">MKKTGNYSQYVLNDFLCDAGFQDWILKPDEEKNAFWEKWLEAHPYKKKEVAAAKSILSEIGFKISRPDLLKIETALSQALEAIGESEQRRSFWMTARRWRAAAVFIPLLAIGALIFWWVKPPALRAVTTEYGKISRVVLPDSSVVVLNAHSSIKYEPKWDKEKPRELWLNGEAFFDVKHLDKDHKIEAHERFIVHTENTIVEVLGTAFDIRERRGRTEISLQRGLIRVSFIKGGRQPVIMKPGDILLVDTANVVQRTSSTEHAFNASSWKEKKLMLSNPSLSEIFEYLEDTYGKSFILEDPALGRKRLNGPILIDSLDDALFVMSTALNISFTNEGDSIRVNFK</sequence>